<dbReference type="AlphaFoldDB" id="A0A135UU19"/>
<evidence type="ECO:0000256" key="4">
    <source>
        <dbReference type="ARBA" id="ARBA00022989"/>
    </source>
</evidence>
<dbReference type="Proteomes" id="UP000070121">
    <property type="component" value="Unassembled WGS sequence"/>
</dbReference>
<keyword evidence="3 6" id="KW-0812">Transmembrane</keyword>
<evidence type="ECO:0000259" key="7">
    <source>
        <dbReference type="PROSITE" id="PS50850"/>
    </source>
</evidence>
<protein>
    <recommendedName>
        <fullName evidence="7">Major facilitator superfamily (MFS) profile domain-containing protein</fullName>
    </recommendedName>
</protein>
<dbReference type="PANTHER" id="PTHR48022:SF64">
    <property type="entry name" value="MAJOR FACILITATOR SUPERFAMILY (MFS) PROFILE DOMAIN-CONTAINING PROTEIN"/>
    <property type="match status" value="1"/>
</dbReference>
<dbReference type="InterPro" id="IPR005828">
    <property type="entry name" value="MFS_sugar_transport-like"/>
</dbReference>
<comment type="subcellular location">
    <subcellularLocation>
        <location evidence="1">Membrane</location>
        <topology evidence="1">Multi-pass membrane protein</topology>
    </subcellularLocation>
</comment>
<gene>
    <name evidence="8" type="ORF">CSAL01_03115</name>
</gene>
<dbReference type="GO" id="GO:0016020">
    <property type="term" value="C:membrane"/>
    <property type="evidence" value="ECO:0007669"/>
    <property type="project" value="UniProtKB-SubCell"/>
</dbReference>
<dbReference type="InterPro" id="IPR020846">
    <property type="entry name" value="MFS_dom"/>
</dbReference>
<dbReference type="OrthoDB" id="6133115at2759"/>
<dbReference type="SUPFAM" id="SSF103473">
    <property type="entry name" value="MFS general substrate transporter"/>
    <property type="match status" value="1"/>
</dbReference>
<dbReference type="GO" id="GO:0005351">
    <property type="term" value="F:carbohydrate:proton symporter activity"/>
    <property type="evidence" value="ECO:0007669"/>
    <property type="project" value="TreeGrafter"/>
</dbReference>
<feature type="transmembrane region" description="Helical" evidence="6">
    <location>
        <begin position="20"/>
        <end position="45"/>
    </location>
</feature>
<dbReference type="PANTHER" id="PTHR48022">
    <property type="entry name" value="PLASTIDIC GLUCOSE TRANSPORTER 4"/>
    <property type="match status" value="1"/>
</dbReference>
<organism evidence="8 9">
    <name type="scientific">Colletotrichum salicis</name>
    <dbReference type="NCBI Taxonomy" id="1209931"/>
    <lineage>
        <taxon>Eukaryota</taxon>
        <taxon>Fungi</taxon>
        <taxon>Dikarya</taxon>
        <taxon>Ascomycota</taxon>
        <taxon>Pezizomycotina</taxon>
        <taxon>Sordariomycetes</taxon>
        <taxon>Hypocreomycetidae</taxon>
        <taxon>Glomerellales</taxon>
        <taxon>Glomerellaceae</taxon>
        <taxon>Colletotrichum</taxon>
        <taxon>Colletotrichum acutatum species complex</taxon>
    </lineage>
</organism>
<comment type="caution">
    <text evidence="8">The sequence shown here is derived from an EMBL/GenBank/DDBJ whole genome shotgun (WGS) entry which is preliminary data.</text>
</comment>
<evidence type="ECO:0000256" key="2">
    <source>
        <dbReference type="ARBA" id="ARBA00010992"/>
    </source>
</evidence>
<reference evidence="8 9" key="1">
    <citation type="submission" date="2014-02" db="EMBL/GenBank/DDBJ databases">
        <title>The genome sequence of Colletotrichum salicis CBS 607.94.</title>
        <authorList>
            <person name="Baroncelli R."/>
            <person name="Thon M.R."/>
        </authorList>
    </citation>
    <scope>NUCLEOTIDE SEQUENCE [LARGE SCALE GENOMIC DNA]</scope>
    <source>
        <strain evidence="8 9">CBS 607.94</strain>
    </source>
</reference>
<evidence type="ECO:0000313" key="9">
    <source>
        <dbReference type="Proteomes" id="UP000070121"/>
    </source>
</evidence>
<dbReference type="InterPro" id="IPR050360">
    <property type="entry name" value="MFS_Sugar_Transporters"/>
</dbReference>
<evidence type="ECO:0000256" key="3">
    <source>
        <dbReference type="ARBA" id="ARBA00022692"/>
    </source>
</evidence>
<proteinExistence type="inferred from homology"/>
<keyword evidence="4 6" id="KW-1133">Transmembrane helix</keyword>
<comment type="similarity">
    <text evidence="2">Belongs to the major facilitator superfamily. Sugar transporter (TC 2.A.1.1) family.</text>
</comment>
<keyword evidence="9" id="KW-1185">Reference proteome</keyword>
<feature type="transmembrane region" description="Helical" evidence="6">
    <location>
        <begin position="51"/>
        <end position="74"/>
    </location>
</feature>
<name>A0A135UU19_9PEZI</name>
<feature type="transmembrane region" description="Helical" evidence="6">
    <location>
        <begin position="168"/>
        <end position="186"/>
    </location>
</feature>
<feature type="transmembrane region" description="Helical" evidence="6">
    <location>
        <begin position="126"/>
        <end position="148"/>
    </location>
</feature>
<sequence length="191" mass="21548">MALATAPVLISELAHPRYRVLLGSLYNTSFYLGALTAGWVTFGSYRIAGSWAWRLPTMLQALPAVIQMIFVWFLDESPRWLCYKDRDDEAFSILFHEMKVALQLEKQVKDVGPKLFFKTPANRKRLLILVTLAVFGQWSGNGLVSYYLTKIFTSIGITSQREQTMLNGVISTVNYATALFAAALSTRIGRR</sequence>
<keyword evidence="5 6" id="KW-0472">Membrane</keyword>
<dbReference type="PROSITE" id="PS50850">
    <property type="entry name" value="MFS"/>
    <property type="match status" value="1"/>
</dbReference>
<feature type="domain" description="Major facilitator superfamily (MFS) profile" evidence="7">
    <location>
        <begin position="1"/>
        <end position="191"/>
    </location>
</feature>
<dbReference type="Gene3D" id="1.20.1250.20">
    <property type="entry name" value="MFS general substrate transporter like domains"/>
    <property type="match status" value="1"/>
</dbReference>
<evidence type="ECO:0000256" key="1">
    <source>
        <dbReference type="ARBA" id="ARBA00004141"/>
    </source>
</evidence>
<evidence type="ECO:0000313" key="8">
    <source>
        <dbReference type="EMBL" id="KXH63881.1"/>
    </source>
</evidence>
<dbReference type="Pfam" id="PF00083">
    <property type="entry name" value="Sugar_tr"/>
    <property type="match status" value="1"/>
</dbReference>
<evidence type="ECO:0000256" key="6">
    <source>
        <dbReference type="SAM" id="Phobius"/>
    </source>
</evidence>
<accession>A0A135UU19</accession>
<evidence type="ECO:0000256" key="5">
    <source>
        <dbReference type="ARBA" id="ARBA00023136"/>
    </source>
</evidence>
<dbReference type="InterPro" id="IPR036259">
    <property type="entry name" value="MFS_trans_sf"/>
</dbReference>
<dbReference type="EMBL" id="JFFI01001036">
    <property type="protein sequence ID" value="KXH63881.1"/>
    <property type="molecule type" value="Genomic_DNA"/>
</dbReference>